<feature type="compositionally biased region" description="Basic residues" evidence="7">
    <location>
        <begin position="421"/>
        <end position="436"/>
    </location>
</feature>
<dbReference type="AlphaFoldDB" id="A0A8D8WED4"/>
<dbReference type="InterPro" id="IPR036875">
    <property type="entry name" value="Znf_CCHC_sf"/>
</dbReference>
<dbReference type="Pfam" id="PF04564">
    <property type="entry name" value="U-box"/>
    <property type="match status" value="1"/>
</dbReference>
<evidence type="ECO:0000256" key="7">
    <source>
        <dbReference type="SAM" id="MobiDB-lite"/>
    </source>
</evidence>
<evidence type="ECO:0000256" key="2">
    <source>
        <dbReference type="ARBA" id="ARBA00022723"/>
    </source>
</evidence>
<keyword evidence="3 6" id="KW-0863">Zinc-finger</keyword>
<comment type="subcellular location">
    <subcellularLocation>
        <location evidence="1">Nucleus</location>
    </subcellularLocation>
</comment>
<dbReference type="PROSITE" id="PS50089">
    <property type="entry name" value="ZF_RING_2"/>
    <property type="match status" value="1"/>
</dbReference>
<dbReference type="Gene3D" id="3.30.40.10">
    <property type="entry name" value="Zinc/RING finger domain, C3HC4 (zinc finger)"/>
    <property type="match status" value="1"/>
</dbReference>
<dbReference type="PANTHER" id="PTHR15439:SF0">
    <property type="entry name" value="CELL DIVISION CYCLE AND APOPTOSIS REGULATOR PROTEIN 1-RELATED"/>
    <property type="match status" value="1"/>
</dbReference>
<evidence type="ECO:0000313" key="11">
    <source>
        <dbReference type="EMBL" id="CAG6655848.1"/>
    </source>
</evidence>
<dbReference type="GO" id="GO:0006397">
    <property type="term" value="P:mRNA processing"/>
    <property type="evidence" value="ECO:0007669"/>
    <property type="project" value="InterPro"/>
</dbReference>
<evidence type="ECO:0000256" key="1">
    <source>
        <dbReference type="ARBA" id="ARBA00004123"/>
    </source>
</evidence>
<dbReference type="InterPro" id="IPR003613">
    <property type="entry name" value="Ubox_domain"/>
</dbReference>
<dbReference type="PANTHER" id="PTHR15439">
    <property type="entry name" value="RETINOBLASTOMA-BINDING PROTEIN 6"/>
    <property type="match status" value="1"/>
</dbReference>
<evidence type="ECO:0000256" key="6">
    <source>
        <dbReference type="PROSITE-ProRule" id="PRU00047"/>
    </source>
</evidence>
<dbReference type="InterPro" id="IPR013083">
    <property type="entry name" value="Znf_RING/FYVE/PHD"/>
</dbReference>
<feature type="domain" description="DWNN" evidence="10">
    <location>
        <begin position="3"/>
        <end position="76"/>
    </location>
</feature>
<feature type="domain" description="RING-type" evidence="8">
    <location>
        <begin position="258"/>
        <end position="299"/>
    </location>
</feature>
<keyword evidence="5" id="KW-0539">Nucleus</keyword>
<keyword evidence="4" id="KW-0862">Zinc</keyword>
<feature type="compositionally biased region" description="Polar residues" evidence="7">
    <location>
        <begin position="444"/>
        <end position="464"/>
    </location>
</feature>
<evidence type="ECO:0000256" key="3">
    <source>
        <dbReference type="ARBA" id="ARBA00022771"/>
    </source>
</evidence>
<feature type="compositionally biased region" description="Gly residues" evidence="7">
    <location>
        <begin position="406"/>
        <end position="417"/>
    </location>
</feature>
<dbReference type="GO" id="GO:0005634">
    <property type="term" value="C:nucleus"/>
    <property type="evidence" value="ECO:0007669"/>
    <property type="project" value="UniProtKB-SubCell"/>
</dbReference>
<proteinExistence type="predicted"/>
<feature type="region of interest" description="Disordered" evidence="7">
    <location>
        <begin position="320"/>
        <end position="464"/>
    </location>
</feature>
<dbReference type="Pfam" id="PF13696">
    <property type="entry name" value="zf-CCHC_2"/>
    <property type="match status" value="1"/>
</dbReference>
<evidence type="ECO:0000259" key="8">
    <source>
        <dbReference type="PROSITE" id="PS50089"/>
    </source>
</evidence>
<evidence type="ECO:0000256" key="4">
    <source>
        <dbReference type="ARBA" id="ARBA00022833"/>
    </source>
</evidence>
<dbReference type="SUPFAM" id="SSF57756">
    <property type="entry name" value="Retrovirus zinc finger-like domains"/>
    <property type="match status" value="1"/>
</dbReference>
<evidence type="ECO:0000259" key="9">
    <source>
        <dbReference type="PROSITE" id="PS50158"/>
    </source>
</evidence>
<feature type="compositionally biased region" description="Basic and acidic residues" evidence="7">
    <location>
        <begin position="320"/>
        <end position="329"/>
    </location>
</feature>
<dbReference type="InterPro" id="IPR033489">
    <property type="entry name" value="RBBP6"/>
</dbReference>
<dbReference type="GO" id="GO:0003676">
    <property type="term" value="F:nucleic acid binding"/>
    <property type="evidence" value="ECO:0007669"/>
    <property type="project" value="InterPro"/>
</dbReference>
<dbReference type="SMART" id="SM01180">
    <property type="entry name" value="DWNN"/>
    <property type="match status" value="1"/>
</dbReference>
<evidence type="ECO:0000259" key="10">
    <source>
        <dbReference type="PROSITE" id="PS51282"/>
    </source>
</evidence>
<dbReference type="Gene3D" id="3.10.20.90">
    <property type="entry name" value="Phosphatidylinositol 3-kinase Catalytic Subunit, Chain A, domain 1"/>
    <property type="match status" value="1"/>
</dbReference>
<dbReference type="InterPro" id="IPR001878">
    <property type="entry name" value="Znf_CCHC"/>
</dbReference>
<keyword evidence="2" id="KW-0479">Metal-binding</keyword>
<dbReference type="InterPro" id="IPR001841">
    <property type="entry name" value="Znf_RING"/>
</dbReference>
<feature type="compositionally biased region" description="Low complexity" evidence="7">
    <location>
        <begin position="336"/>
        <end position="361"/>
    </location>
</feature>
<name>A0A8D8WED4_9HEMI</name>
<dbReference type="GO" id="GO:0061630">
    <property type="term" value="F:ubiquitin protein ligase activity"/>
    <property type="evidence" value="ECO:0007669"/>
    <property type="project" value="InterPro"/>
</dbReference>
<dbReference type="GO" id="GO:0008270">
    <property type="term" value="F:zinc ion binding"/>
    <property type="evidence" value="ECO:0007669"/>
    <property type="project" value="UniProtKB-KW"/>
</dbReference>
<organism evidence="11">
    <name type="scientific">Cacopsylla melanoneura</name>
    <dbReference type="NCBI Taxonomy" id="428564"/>
    <lineage>
        <taxon>Eukaryota</taxon>
        <taxon>Metazoa</taxon>
        <taxon>Ecdysozoa</taxon>
        <taxon>Arthropoda</taxon>
        <taxon>Hexapoda</taxon>
        <taxon>Insecta</taxon>
        <taxon>Pterygota</taxon>
        <taxon>Neoptera</taxon>
        <taxon>Paraneoptera</taxon>
        <taxon>Hemiptera</taxon>
        <taxon>Sternorrhyncha</taxon>
        <taxon>Psylloidea</taxon>
        <taxon>Psyllidae</taxon>
        <taxon>Psyllinae</taxon>
        <taxon>Cacopsylla</taxon>
    </lineage>
</organism>
<protein>
    <submittedName>
        <fullName evidence="11">E3 ubiquitin-protein ligase RBBP6</fullName>
    </submittedName>
</protein>
<dbReference type="GO" id="GO:0016567">
    <property type="term" value="P:protein ubiquitination"/>
    <property type="evidence" value="ECO:0007669"/>
    <property type="project" value="InterPro"/>
</dbReference>
<dbReference type="SUPFAM" id="SSF57850">
    <property type="entry name" value="RING/U-box"/>
    <property type="match status" value="1"/>
</dbReference>
<evidence type="ECO:0000256" key="5">
    <source>
        <dbReference type="ARBA" id="ARBA00023242"/>
    </source>
</evidence>
<dbReference type="PROSITE" id="PS51282">
    <property type="entry name" value="DWNN"/>
    <property type="match status" value="1"/>
</dbReference>
<dbReference type="CDD" id="cd16620">
    <property type="entry name" value="vRING-HC-C4C4_RBBP6"/>
    <property type="match status" value="1"/>
</dbReference>
<dbReference type="GO" id="GO:0006511">
    <property type="term" value="P:ubiquitin-dependent protein catabolic process"/>
    <property type="evidence" value="ECO:0007669"/>
    <property type="project" value="TreeGrafter"/>
</dbReference>
<dbReference type="InterPro" id="IPR025829">
    <property type="entry name" value="Zn_knuckle_CX2CX3GHX4C"/>
</dbReference>
<dbReference type="InterPro" id="IPR014891">
    <property type="entry name" value="DWNN_domain"/>
</dbReference>
<sequence>MSVYYKFKTSQSFDTIKFDGLHISLGDLKKAIYHQKQIGKNPDFDLLITNAQDNTVYADDNELINRNASVIVVRIPLTVKQIRTRDRIEAQQNLIKLKQEARAIKYSASSGAPYARNAADLLNQNLSEQERINCMISQATSDYDPSNYVKVRGPQFGVVPKHYVCHLCNKSGHWKKDCPTIPARERVEIKKATGIPRSFMVPVGGPKVHGALLTPEGQFVVPSVDHEAYLQSSMKKSSDPNAAGVDMEKPQIPEDLLCILCEDLMVDAVMIPCCGISFCDECIRNLLLESEEHECPDCKEKDVSPDTLIPNRFLRNKVNDFKKEKGYERHRPKPEPAAAPAPVAVQEEPAPVVATPAPTTPSQYSPRPSEQQDRGGEHQHHRRREHSSPSHQDNASNGREVLIIGGVEGENGGGGGQRPTQHSHPRQRSPPHHHHQPQQQQQQTVSISTQHLTAQPGSHLSHQPAQIMLVQYPAPGQLQMYQHSS</sequence>
<dbReference type="SMART" id="SM00343">
    <property type="entry name" value="ZnF_C2HC"/>
    <property type="match status" value="1"/>
</dbReference>
<reference evidence="11" key="1">
    <citation type="submission" date="2021-05" db="EMBL/GenBank/DDBJ databases">
        <authorList>
            <person name="Alioto T."/>
            <person name="Alioto T."/>
            <person name="Gomez Garrido J."/>
        </authorList>
    </citation>
    <scope>NUCLEOTIDE SEQUENCE</scope>
</reference>
<dbReference type="PROSITE" id="PS50158">
    <property type="entry name" value="ZF_CCHC"/>
    <property type="match status" value="1"/>
</dbReference>
<dbReference type="Gene3D" id="4.10.60.10">
    <property type="entry name" value="Zinc finger, CCHC-type"/>
    <property type="match status" value="1"/>
</dbReference>
<accession>A0A8D8WED4</accession>
<dbReference type="Pfam" id="PF08783">
    <property type="entry name" value="DWNN"/>
    <property type="match status" value="1"/>
</dbReference>
<feature type="domain" description="CCHC-type" evidence="9">
    <location>
        <begin position="165"/>
        <end position="179"/>
    </location>
</feature>
<dbReference type="EMBL" id="HBUF01183034">
    <property type="protein sequence ID" value="CAG6655848.1"/>
    <property type="molecule type" value="Transcribed_RNA"/>
</dbReference>